<accession>A0A1I6TP12</accession>
<sequence length="195" mass="22308">MQSSSQAMTLIRMRRLESVWRLLSRIYVLRIRMTNTKSPSAEYARCGERIRRCMQVEEPMRAGRNVRAASRCRNLSLEFRFSPRTKRSGRSRPAGVELSAVHGWRRISRGRRSLRSNHTDGSIAARVRTEVSSVTATGRADSIGIDVDGRRADYWRSRSRSSVRRIFPVSVRGSVSMNSTARGYLYGASVFLTWF</sequence>
<gene>
    <name evidence="1" type="ORF">SAMN04488556_3258</name>
</gene>
<evidence type="ECO:0000313" key="1">
    <source>
        <dbReference type="EMBL" id="SFS90707.1"/>
    </source>
</evidence>
<name>A0A1I6TP12_9EURY</name>
<protein>
    <submittedName>
        <fullName evidence="1">Uncharacterized protein</fullName>
    </submittedName>
</protein>
<keyword evidence="2" id="KW-1185">Reference proteome</keyword>
<dbReference type="Proteomes" id="UP000199199">
    <property type="component" value="Unassembled WGS sequence"/>
</dbReference>
<evidence type="ECO:0000313" key="2">
    <source>
        <dbReference type="Proteomes" id="UP000199199"/>
    </source>
</evidence>
<dbReference type="EMBL" id="FOZS01000003">
    <property type="protein sequence ID" value="SFS90707.1"/>
    <property type="molecule type" value="Genomic_DNA"/>
</dbReference>
<reference evidence="2" key="1">
    <citation type="submission" date="2016-10" db="EMBL/GenBank/DDBJ databases">
        <authorList>
            <person name="Varghese N."/>
            <person name="Submissions S."/>
        </authorList>
    </citation>
    <scope>NUCLEOTIDE SEQUENCE [LARGE SCALE GENOMIC DNA]</scope>
    <source>
        <strain evidence="2">DSM 22427</strain>
    </source>
</reference>
<dbReference type="AlphaFoldDB" id="A0A1I6TP12"/>
<organism evidence="1 2">
    <name type="scientific">Halostagnicola kamekurae</name>
    <dbReference type="NCBI Taxonomy" id="619731"/>
    <lineage>
        <taxon>Archaea</taxon>
        <taxon>Methanobacteriati</taxon>
        <taxon>Methanobacteriota</taxon>
        <taxon>Stenosarchaea group</taxon>
        <taxon>Halobacteria</taxon>
        <taxon>Halobacteriales</taxon>
        <taxon>Natrialbaceae</taxon>
        <taxon>Halostagnicola</taxon>
    </lineage>
</organism>
<proteinExistence type="predicted"/>